<organism evidence="1 2">
    <name type="scientific">Lophium mytilinum</name>
    <dbReference type="NCBI Taxonomy" id="390894"/>
    <lineage>
        <taxon>Eukaryota</taxon>
        <taxon>Fungi</taxon>
        <taxon>Dikarya</taxon>
        <taxon>Ascomycota</taxon>
        <taxon>Pezizomycotina</taxon>
        <taxon>Dothideomycetes</taxon>
        <taxon>Pleosporomycetidae</taxon>
        <taxon>Mytilinidiales</taxon>
        <taxon>Mytilinidiaceae</taxon>
        <taxon>Lophium</taxon>
    </lineage>
</organism>
<proteinExistence type="predicted"/>
<reference evidence="1" key="1">
    <citation type="journal article" date="2020" name="Stud. Mycol.">
        <title>101 Dothideomycetes genomes: a test case for predicting lifestyles and emergence of pathogens.</title>
        <authorList>
            <person name="Haridas S."/>
            <person name="Albert R."/>
            <person name="Binder M."/>
            <person name="Bloem J."/>
            <person name="Labutti K."/>
            <person name="Salamov A."/>
            <person name="Andreopoulos B."/>
            <person name="Baker S."/>
            <person name="Barry K."/>
            <person name="Bills G."/>
            <person name="Bluhm B."/>
            <person name="Cannon C."/>
            <person name="Castanera R."/>
            <person name="Culley D."/>
            <person name="Daum C."/>
            <person name="Ezra D."/>
            <person name="Gonzalez J."/>
            <person name="Henrissat B."/>
            <person name="Kuo A."/>
            <person name="Liang C."/>
            <person name="Lipzen A."/>
            <person name="Lutzoni F."/>
            <person name="Magnuson J."/>
            <person name="Mondo S."/>
            <person name="Nolan M."/>
            <person name="Ohm R."/>
            <person name="Pangilinan J."/>
            <person name="Park H.-J."/>
            <person name="Ramirez L."/>
            <person name="Alfaro M."/>
            <person name="Sun H."/>
            <person name="Tritt A."/>
            <person name="Yoshinaga Y."/>
            <person name="Zwiers L.-H."/>
            <person name="Turgeon B."/>
            <person name="Goodwin S."/>
            <person name="Spatafora J."/>
            <person name="Crous P."/>
            <person name="Grigoriev I."/>
        </authorList>
    </citation>
    <scope>NUCLEOTIDE SEQUENCE</scope>
    <source>
        <strain evidence="1">CBS 269.34</strain>
    </source>
</reference>
<gene>
    <name evidence="1" type="ORF">BU16DRAFT_615979</name>
</gene>
<dbReference type="EMBL" id="MU004186">
    <property type="protein sequence ID" value="KAF2497316.1"/>
    <property type="molecule type" value="Genomic_DNA"/>
</dbReference>
<name>A0A6A6QYH6_9PEZI</name>
<keyword evidence="2" id="KW-1185">Reference proteome</keyword>
<dbReference type="AlphaFoldDB" id="A0A6A6QYH6"/>
<protein>
    <submittedName>
        <fullName evidence="1">Uncharacterized protein</fullName>
    </submittedName>
</protein>
<dbReference type="Proteomes" id="UP000799750">
    <property type="component" value="Unassembled WGS sequence"/>
</dbReference>
<evidence type="ECO:0000313" key="1">
    <source>
        <dbReference type="EMBL" id="KAF2497316.1"/>
    </source>
</evidence>
<accession>A0A6A6QYH6</accession>
<evidence type="ECO:0000313" key="2">
    <source>
        <dbReference type="Proteomes" id="UP000799750"/>
    </source>
</evidence>
<sequence>MELQKTLARAQAAPSYVQYVEYLQPSMKETFAKAFDFLRWIADDAEVQIADRLLNLPSAEDVPDVEPHACSRSGCSLRYFEKENDLRNAEQWLQETRSRIAHMPDGQHMPSSPCYVGWYTYVPDQRKQQYIEHSSSSPLMNLVDAIARTVLLNISYHTSLVPTYRVGVSMAAARAECGKFFNIRSLAPHQLEEEIITRVCVQEAVSKDNERSIRKIEIKNANENR</sequence>